<reference evidence="8 9" key="1">
    <citation type="submission" date="2016-07" db="EMBL/GenBank/DDBJ databases">
        <title>Pervasive Adenine N6-methylation of Active Genes in Fungi.</title>
        <authorList>
            <consortium name="DOE Joint Genome Institute"/>
            <person name="Mondo S.J."/>
            <person name="Dannebaum R.O."/>
            <person name="Kuo R.C."/>
            <person name="Labutti K."/>
            <person name="Haridas S."/>
            <person name="Kuo A."/>
            <person name="Salamov A."/>
            <person name="Ahrendt S.R."/>
            <person name="Lipzen A."/>
            <person name="Sullivan W."/>
            <person name="Andreopoulos W.B."/>
            <person name="Clum A."/>
            <person name="Lindquist E."/>
            <person name="Daum C."/>
            <person name="Ramamoorthy G.K."/>
            <person name="Gryganskyi A."/>
            <person name="Culley D."/>
            <person name="Magnuson J.K."/>
            <person name="James T.Y."/>
            <person name="O'Malley M.A."/>
            <person name="Stajich J.E."/>
            <person name="Spatafora J.W."/>
            <person name="Visel A."/>
            <person name="Grigoriev I.V."/>
        </authorList>
    </citation>
    <scope>NUCLEOTIDE SEQUENCE [LARGE SCALE GENOMIC DNA]</scope>
    <source>
        <strain evidence="8 9">CBS 931.73</strain>
    </source>
</reference>
<dbReference type="InterPro" id="IPR000679">
    <property type="entry name" value="Znf_GATA"/>
</dbReference>
<dbReference type="GO" id="GO:0043565">
    <property type="term" value="F:sequence-specific DNA binding"/>
    <property type="evidence" value="ECO:0007669"/>
    <property type="project" value="InterPro"/>
</dbReference>
<evidence type="ECO:0000259" key="6">
    <source>
        <dbReference type="PROSITE" id="PS50112"/>
    </source>
</evidence>
<sequence length="239" mass="27190">EFTKRKNWSHRVIGQLPDLYYVLTSSGTLMYCSPSSLELTGYPASELVGKSMVEFLHVDDIDLFVGYLKESVDKGSFRFFYRFRRKDSTYIIFEVVGHPYPQGGPTTATTPKCFFNLARLYPLHTTSVLDTFLQLRLENEALYRSVQQLRSELDEADGSVQDDDPFEPDASRYDQEDLPEDYHGTLGLRGGMEQPTVDLTHRVCAECGTTNSPEWRKGPSGAKTLCNACGLRWSKKSRR</sequence>
<dbReference type="Pfam" id="PF08447">
    <property type="entry name" value="PAS_3"/>
    <property type="match status" value="1"/>
</dbReference>
<dbReference type="InParanoid" id="A0A1Y1X3K9"/>
<comment type="caution">
    <text evidence="8">The sequence shown here is derived from an EMBL/GenBank/DDBJ whole genome shotgun (WGS) entry which is preliminary data.</text>
</comment>
<feature type="compositionally biased region" description="Acidic residues" evidence="5">
    <location>
        <begin position="154"/>
        <end position="167"/>
    </location>
</feature>
<organism evidence="8 9">
    <name type="scientific">Basidiobolus meristosporus CBS 931.73</name>
    <dbReference type="NCBI Taxonomy" id="1314790"/>
    <lineage>
        <taxon>Eukaryota</taxon>
        <taxon>Fungi</taxon>
        <taxon>Fungi incertae sedis</taxon>
        <taxon>Zoopagomycota</taxon>
        <taxon>Entomophthoromycotina</taxon>
        <taxon>Basidiobolomycetes</taxon>
        <taxon>Basidiobolales</taxon>
        <taxon>Basidiobolaceae</taxon>
        <taxon>Basidiobolus</taxon>
    </lineage>
</organism>
<dbReference type="PROSITE" id="PS00344">
    <property type="entry name" value="GATA_ZN_FINGER_1"/>
    <property type="match status" value="1"/>
</dbReference>
<dbReference type="PROSITE" id="PS50112">
    <property type="entry name" value="PAS"/>
    <property type="match status" value="1"/>
</dbReference>
<gene>
    <name evidence="8" type="ORF">K493DRAFT_150413</name>
</gene>
<evidence type="ECO:0000256" key="5">
    <source>
        <dbReference type="SAM" id="MobiDB-lite"/>
    </source>
</evidence>
<dbReference type="GO" id="GO:0008270">
    <property type="term" value="F:zinc ion binding"/>
    <property type="evidence" value="ECO:0007669"/>
    <property type="project" value="UniProtKB-KW"/>
</dbReference>
<evidence type="ECO:0000313" key="9">
    <source>
        <dbReference type="Proteomes" id="UP000193498"/>
    </source>
</evidence>
<dbReference type="InterPro" id="IPR000014">
    <property type="entry name" value="PAS"/>
</dbReference>
<keyword evidence="9" id="KW-1185">Reference proteome</keyword>
<dbReference type="PROSITE" id="PS50114">
    <property type="entry name" value="GATA_ZN_FINGER_2"/>
    <property type="match status" value="1"/>
</dbReference>
<dbReference type="PANTHER" id="PTHR47255:SF4">
    <property type="entry name" value="GATA ZINC FINGER DOMAIN-CONTAINING PROTEIN 12"/>
    <property type="match status" value="1"/>
</dbReference>
<feature type="domain" description="GATA-type" evidence="7">
    <location>
        <begin position="202"/>
        <end position="231"/>
    </location>
</feature>
<dbReference type="InterPro" id="IPR052138">
    <property type="entry name" value="GATA_ZnFinger_Domain"/>
</dbReference>
<dbReference type="InterPro" id="IPR013088">
    <property type="entry name" value="Znf_NHR/GATA"/>
</dbReference>
<dbReference type="InterPro" id="IPR035965">
    <property type="entry name" value="PAS-like_dom_sf"/>
</dbReference>
<evidence type="ECO:0000256" key="2">
    <source>
        <dbReference type="ARBA" id="ARBA00022771"/>
    </source>
</evidence>
<evidence type="ECO:0008006" key="10">
    <source>
        <dbReference type="Google" id="ProtNLM"/>
    </source>
</evidence>
<dbReference type="OrthoDB" id="2162994at2759"/>
<dbReference type="Gene3D" id="3.30.50.10">
    <property type="entry name" value="Erythroid Transcription Factor GATA-1, subunit A"/>
    <property type="match status" value="1"/>
</dbReference>
<evidence type="ECO:0000259" key="7">
    <source>
        <dbReference type="PROSITE" id="PS50114"/>
    </source>
</evidence>
<dbReference type="NCBIfam" id="TIGR00229">
    <property type="entry name" value="sensory_box"/>
    <property type="match status" value="1"/>
</dbReference>
<keyword evidence="1" id="KW-0479">Metal-binding</keyword>
<proteinExistence type="predicted"/>
<dbReference type="Proteomes" id="UP000193498">
    <property type="component" value="Unassembled WGS sequence"/>
</dbReference>
<dbReference type="CDD" id="cd00130">
    <property type="entry name" value="PAS"/>
    <property type="match status" value="1"/>
</dbReference>
<evidence type="ECO:0000256" key="3">
    <source>
        <dbReference type="ARBA" id="ARBA00022833"/>
    </source>
</evidence>
<evidence type="ECO:0000256" key="1">
    <source>
        <dbReference type="ARBA" id="ARBA00022723"/>
    </source>
</evidence>
<keyword evidence="2 4" id="KW-0863">Zinc-finger</keyword>
<protein>
    <recommendedName>
        <fullName evidence="10">GATA-domain-containing protein</fullName>
    </recommendedName>
</protein>
<dbReference type="AlphaFoldDB" id="A0A1Y1X3K9"/>
<keyword evidence="3" id="KW-0862">Zinc</keyword>
<feature type="compositionally biased region" description="Basic and acidic residues" evidence="5">
    <location>
        <begin position="169"/>
        <end position="179"/>
    </location>
</feature>
<dbReference type="SMART" id="SM00401">
    <property type="entry name" value="ZnF_GATA"/>
    <property type="match status" value="1"/>
</dbReference>
<feature type="domain" description="PAS" evidence="6">
    <location>
        <begin position="5"/>
        <end position="75"/>
    </location>
</feature>
<evidence type="ECO:0000256" key="4">
    <source>
        <dbReference type="PROSITE-ProRule" id="PRU00094"/>
    </source>
</evidence>
<dbReference type="SMART" id="SM00091">
    <property type="entry name" value="PAS"/>
    <property type="match status" value="1"/>
</dbReference>
<dbReference type="SUPFAM" id="SSF57716">
    <property type="entry name" value="Glucocorticoid receptor-like (DNA-binding domain)"/>
    <property type="match status" value="1"/>
</dbReference>
<dbReference type="EMBL" id="MCFE01000747">
    <property type="protein sequence ID" value="ORX80255.1"/>
    <property type="molecule type" value="Genomic_DNA"/>
</dbReference>
<name>A0A1Y1X3K9_9FUNG</name>
<dbReference type="Gene3D" id="3.30.450.20">
    <property type="entry name" value="PAS domain"/>
    <property type="match status" value="1"/>
</dbReference>
<feature type="non-terminal residue" evidence="8">
    <location>
        <position position="1"/>
    </location>
</feature>
<dbReference type="InterPro" id="IPR013655">
    <property type="entry name" value="PAS_fold_3"/>
</dbReference>
<dbReference type="Pfam" id="PF00320">
    <property type="entry name" value="GATA"/>
    <property type="match status" value="1"/>
</dbReference>
<dbReference type="SUPFAM" id="SSF55785">
    <property type="entry name" value="PYP-like sensor domain (PAS domain)"/>
    <property type="match status" value="1"/>
</dbReference>
<dbReference type="GO" id="GO:0006355">
    <property type="term" value="P:regulation of DNA-templated transcription"/>
    <property type="evidence" value="ECO:0007669"/>
    <property type="project" value="InterPro"/>
</dbReference>
<dbReference type="PANTHER" id="PTHR47255">
    <property type="entry name" value="GATA TRANSCRIPTION FACTOR 22-RELATED"/>
    <property type="match status" value="1"/>
</dbReference>
<feature type="non-terminal residue" evidence="8">
    <location>
        <position position="239"/>
    </location>
</feature>
<dbReference type="STRING" id="1314790.A0A1Y1X3K9"/>
<accession>A0A1Y1X3K9</accession>
<feature type="region of interest" description="Disordered" evidence="5">
    <location>
        <begin position="153"/>
        <end position="179"/>
    </location>
</feature>
<evidence type="ECO:0000313" key="8">
    <source>
        <dbReference type="EMBL" id="ORX80255.1"/>
    </source>
</evidence>
<dbReference type="CDD" id="cd00202">
    <property type="entry name" value="ZnF_GATA"/>
    <property type="match status" value="1"/>
</dbReference>